<gene>
    <name evidence="1" type="ORF">MINT15_37380</name>
</gene>
<sequence length="75" mass="7755">MNVGCDEYRSRQWNRRFVHYGSHVDSVPEASGDPGGSAVFDVVGALAAVDASGPLGGEALGVFARFGGLAGWSGR</sequence>
<reference evidence="1 2" key="1">
    <citation type="submission" date="2014-10" db="EMBL/GenBank/DDBJ databases">
        <title>Genome sequence of Micropolyspora internatus JCM3315.</title>
        <authorList>
            <person name="Shin S.-K."/>
            <person name="Yi H."/>
        </authorList>
    </citation>
    <scope>NUCLEOTIDE SEQUENCE [LARGE SCALE GENOMIC DNA]</scope>
    <source>
        <strain evidence="1 2">JCM 3315</strain>
    </source>
</reference>
<dbReference type="EMBL" id="JRZE01000006">
    <property type="protein sequence ID" value="KHF43536.1"/>
    <property type="molecule type" value="Genomic_DNA"/>
</dbReference>
<accession>A0A837DCK4</accession>
<protein>
    <submittedName>
        <fullName evidence="1">Uncharacterized protein</fullName>
    </submittedName>
</protein>
<comment type="caution">
    <text evidence="1">The sequence shown here is derived from an EMBL/GenBank/DDBJ whole genome shotgun (WGS) entry which is preliminary data.</text>
</comment>
<name>A0A837DCK4_9PSEU</name>
<evidence type="ECO:0000313" key="2">
    <source>
        <dbReference type="Proteomes" id="UP000030848"/>
    </source>
</evidence>
<evidence type="ECO:0000313" key="1">
    <source>
        <dbReference type="EMBL" id="KHF43536.1"/>
    </source>
</evidence>
<dbReference type="AlphaFoldDB" id="A0A837DCK4"/>
<organism evidence="1 2">
    <name type="scientific">Saccharomonospora viridis</name>
    <dbReference type="NCBI Taxonomy" id="1852"/>
    <lineage>
        <taxon>Bacteria</taxon>
        <taxon>Bacillati</taxon>
        <taxon>Actinomycetota</taxon>
        <taxon>Actinomycetes</taxon>
        <taxon>Pseudonocardiales</taxon>
        <taxon>Pseudonocardiaceae</taxon>
        <taxon>Saccharomonospora</taxon>
    </lineage>
</organism>
<dbReference type="Proteomes" id="UP000030848">
    <property type="component" value="Unassembled WGS sequence"/>
</dbReference>
<proteinExistence type="predicted"/>